<keyword evidence="4" id="KW-1015">Disulfide bond</keyword>
<evidence type="ECO:0000313" key="9">
    <source>
        <dbReference type="EMBL" id="MEB3428689.1"/>
    </source>
</evidence>
<feature type="signal peptide" evidence="7">
    <location>
        <begin position="1"/>
        <end position="21"/>
    </location>
</feature>
<name>A0AAW9MNS3_9FIRM</name>
<accession>A0AAW9MNS3</accession>
<comment type="subcellular location">
    <subcellularLocation>
        <location evidence="1">Cell envelope</location>
    </subcellularLocation>
</comment>
<keyword evidence="3" id="KW-0735">Signal-anchor</keyword>
<dbReference type="Proteomes" id="UP001357733">
    <property type="component" value="Unassembled WGS sequence"/>
</dbReference>
<evidence type="ECO:0000259" key="8">
    <source>
        <dbReference type="PROSITE" id="PS51352"/>
    </source>
</evidence>
<evidence type="ECO:0000256" key="3">
    <source>
        <dbReference type="ARBA" id="ARBA00022968"/>
    </source>
</evidence>
<gene>
    <name evidence="9" type="ORF">VLK81_01385</name>
</gene>
<proteinExistence type="predicted"/>
<evidence type="ECO:0000256" key="4">
    <source>
        <dbReference type="ARBA" id="ARBA00023157"/>
    </source>
</evidence>
<dbReference type="AlphaFoldDB" id="A0AAW9MNS3"/>
<reference evidence="9 10" key="1">
    <citation type="submission" date="2024-01" db="EMBL/GenBank/DDBJ databases">
        <title>Complete genome sequence of Citroniella saccharovorans strain M6.X9, isolated from human fecal sample.</title>
        <authorList>
            <person name="Cheng G."/>
            <person name="Westerholm M."/>
            <person name="Schnurer A."/>
        </authorList>
    </citation>
    <scope>NUCLEOTIDE SEQUENCE [LARGE SCALE GENOMIC DNA]</scope>
    <source>
        <strain evidence="9 10">DSM 29873</strain>
    </source>
</reference>
<dbReference type="GO" id="GO:0016491">
    <property type="term" value="F:oxidoreductase activity"/>
    <property type="evidence" value="ECO:0007669"/>
    <property type="project" value="InterPro"/>
</dbReference>
<evidence type="ECO:0000313" key="10">
    <source>
        <dbReference type="Proteomes" id="UP001357733"/>
    </source>
</evidence>
<dbReference type="InterPro" id="IPR013766">
    <property type="entry name" value="Thioredoxin_domain"/>
</dbReference>
<evidence type="ECO:0000256" key="7">
    <source>
        <dbReference type="SAM" id="SignalP"/>
    </source>
</evidence>
<dbReference type="SUPFAM" id="SSF52833">
    <property type="entry name" value="Thioredoxin-like"/>
    <property type="match status" value="1"/>
</dbReference>
<dbReference type="GO" id="GO:0030313">
    <property type="term" value="C:cell envelope"/>
    <property type="evidence" value="ECO:0007669"/>
    <property type="project" value="UniProtKB-SubCell"/>
</dbReference>
<keyword evidence="5" id="KW-0676">Redox-active center</keyword>
<sequence>MKKNILKITSVLLVLSLCLSAVSCKKNDVNGGKENGTSTKTSENSENAISPEEAGMTMEENNPSSNDTFKPADYSLEPKDEFTYEFLGLKFKLPEKIKTEMADKNIAMLDDQSPIDKELKYAILTFSSINEEQKNAVVSKMGDEYDKWQESLERFGSLGMFEKGMAEEEISKITKCDSHKKLGESSDGKYEYYLSSKKDSNDFASEFNKTETEIIEKKERPENGFVLSEKSDLENTEAFGANQVEDISSVVTKDIEGKEFSSKDFEKYDLTMVNVFATWCTACIKEIPDLIKLQEEMKDKGVNIVGIVTDTVDDKGENKDALEKAKTIKEKTKANYKFLMPDKTNFNGRLNGIQALPETFFVDKNGKIVGETYSGSHDLKAWREIVEKELENLKK</sequence>
<dbReference type="PANTHER" id="PTHR42852:SF6">
    <property type="entry name" value="THIOL:DISULFIDE INTERCHANGE PROTEIN DSBE"/>
    <property type="match status" value="1"/>
</dbReference>
<keyword evidence="7" id="KW-0732">Signal</keyword>
<dbReference type="GO" id="GO:0017004">
    <property type="term" value="P:cytochrome complex assembly"/>
    <property type="evidence" value="ECO:0007669"/>
    <property type="project" value="UniProtKB-KW"/>
</dbReference>
<organism evidence="9 10">
    <name type="scientific">Citroniella saccharovorans</name>
    <dbReference type="NCBI Taxonomy" id="2053367"/>
    <lineage>
        <taxon>Bacteria</taxon>
        <taxon>Bacillati</taxon>
        <taxon>Bacillota</taxon>
        <taxon>Tissierellia</taxon>
        <taxon>Tissierellales</taxon>
        <taxon>Peptoniphilaceae</taxon>
        <taxon>Citroniella</taxon>
    </lineage>
</organism>
<protein>
    <submittedName>
        <fullName evidence="9">TlpA disulfide reductase family protein</fullName>
    </submittedName>
</protein>
<feature type="domain" description="Thioredoxin" evidence="8">
    <location>
        <begin position="238"/>
        <end position="391"/>
    </location>
</feature>
<dbReference type="Pfam" id="PF00578">
    <property type="entry name" value="AhpC-TSA"/>
    <property type="match status" value="1"/>
</dbReference>
<evidence type="ECO:0000256" key="5">
    <source>
        <dbReference type="ARBA" id="ARBA00023284"/>
    </source>
</evidence>
<dbReference type="PANTHER" id="PTHR42852">
    <property type="entry name" value="THIOL:DISULFIDE INTERCHANGE PROTEIN DSBE"/>
    <property type="match status" value="1"/>
</dbReference>
<keyword evidence="3" id="KW-0812">Transmembrane</keyword>
<comment type="caution">
    <text evidence="9">The sequence shown here is derived from an EMBL/GenBank/DDBJ whole genome shotgun (WGS) entry which is preliminary data.</text>
</comment>
<dbReference type="PROSITE" id="PS51352">
    <property type="entry name" value="THIOREDOXIN_2"/>
    <property type="match status" value="1"/>
</dbReference>
<dbReference type="Gene3D" id="3.40.30.10">
    <property type="entry name" value="Glutaredoxin"/>
    <property type="match status" value="1"/>
</dbReference>
<dbReference type="PROSITE" id="PS51257">
    <property type="entry name" value="PROKAR_LIPOPROTEIN"/>
    <property type="match status" value="1"/>
</dbReference>
<evidence type="ECO:0000256" key="2">
    <source>
        <dbReference type="ARBA" id="ARBA00022748"/>
    </source>
</evidence>
<dbReference type="InterPro" id="IPR036249">
    <property type="entry name" value="Thioredoxin-like_sf"/>
</dbReference>
<evidence type="ECO:0000256" key="1">
    <source>
        <dbReference type="ARBA" id="ARBA00004196"/>
    </source>
</evidence>
<evidence type="ECO:0000256" key="6">
    <source>
        <dbReference type="SAM" id="MobiDB-lite"/>
    </source>
</evidence>
<dbReference type="InterPro" id="IPR000866">
    <property type="entry name" value="AhpC/TSA"/>
</dbReference>
<dbReference type="CDD" id="cd02966">
    <property type="entry name" value="TlpA_like_family"/>
    <property type="match status" value="1"/>
</dbReference>
<dbReference type="EMBL" id="JAYKOT010000001">
    <property type="protein sequence ID" value="MEB3428689.1"/>
    <property type="molecule type" value="Genomic_DNA"/>
</dbReference>
<feature type="region of interest" description="Disordered" evidence="6">
    <location>
        <begin position="29"/>
        <end position="67"/>
    </location>
</feature>
<feature type="compositionally biased region" description="Polar residues" evidence="6">
    <location>
        <begin position="35"/>
        <end position="48"/>
    </location>
</feature>
<dbReference type="InterPro" id="IPR050553">
    <property type="entry name" value="Thioredoxin_ResA/DsbE_sf"/>
</dbReference>
<keyword evidence="10" id="KW-1185">Reference proteome</keyword>
<feature type="chain" id="PRO_5043353666" evidence="7">
    <location>
        <begin position="22"/>
        <end position="395"/>
    </location>
</feature>
<dbReference type="RefSeq" id="WP_324618722.1">
    <property type="nucleotide sequence ID" value="NZ_JAYKOT010000001.1"/>
</dbReference>
<dbReference type="GO" id="GO:0016209">
    <property type="term" value="F:antioxidant activity"/>
    <property type="evidence" value="ECO:0007669"/>
    <property type="project" value="InterPro"/>
</dbReference>
<keyword evidence="2" id="KW-0201">Cytochrome c-type biogenesis</keyword>